<dbReference type="OrthoDB" id="1923595at2759"/>
<accession>A0A5A7U329</accession>
<evidence type="ECO:0000313" key="1">
    <source>
        <dbReference type="EMBL" id="KAA0047849.1"/>
    </source>
</evidence>
<gene>
    <name evidence="1" type="ORF">E6C27_scaffold133G001140</name>
</gene>
<dbReference type="Proteomes" id="UP000321393">
    <property type="component" value="Unassembled WGS sequence"/>
</dbReference>
<dbReference type="AlphaFoldDB" id="A0A5A7U329"/>
<dbReference type="EMBL" id="SSTE01013041">
    <property type="protein sequence ID" value="KAA0047849.1"/>
    <property type="molecule type" value="Genomic_DNA"/>
</dbReference>
<reference evidence="1 2" key="1">
    <citation type="submission" date="2019-08" db="EMBL/GenBank/DDBJ databases">
        <title>Draft genome sequences of two oriental melons (Cucumis melo L. var makuwa).</title>
        <authorList>
            <person name="Kwon S.-Y."/>
        </authorList>
    </citation>
    <scope>NUCLEOTIDE SEQUENCE [LARGE SCALE GENOMIC DNA]</scope>
    <source>
        <strain evidence="2">cv. SW 3</strain>
        <tissue evidence="1">Leaf</tissue>
    </source>
</reference>
<comment type="caution">
    <text evidence="1">The sequence shown here is derived from an EMBL/GenBank/DDBJ whole genome shotgun (WGS) entry which is preliminary data.</text>
</comment>
<sequence length="326" mass="38024">MRERENISHDFFSLAMGPSLDVRSYSGCIVRGVRFHTVEYDFRCTTQNSRVMVIGESSGSGSGDNNFYSVLDEVLDVQYLMEQRVWLFKCTMSSFLSGFEEIDALFFKFDDAFNNMGGSSFVGDTLASRVEKPISLHVVLFNNTIGVCMRDTFLVCYLKWANVPPEYIEVVNQNTLRWSRTLYRVDCHKHFKKYRDPKQTRANSTHRLVGRLEDWYFLCNHYLSRAFQLEFAKQRGQPIDCVELFRETHARNDQFILQATANVYKQMLELQSQPTLKGSQPLFRDEICKIVLGRRSDHSKGLGWRPKPSQEECYQFFDLMFARNAL</sequence>
<dbReference type="PANTHER" id="PTHR48258">
    <property type="entry name" value="DUF4218 DOMAIN-CONTAINING PROTEIN-RELATED"/>
    <property type="match status" value="1"/>
</dbReference>
<evidence type="ECO:0000313" key="2">
    <source>
        <dbReference type="Proteomes" id="UP000321393"/>
    </source>
</evidence>
<proteinExistence type="predicted"/>
<organism evidence="1 2">
    <name type="scientific">Cucumis melo var. makuwa</name>
    <name type="common">Oriental melon</name>
    <dbReference type="NCBI Taxonomy" id="1194695"/>
    <lineage>
        <taxon>Eukaryota</taxon>
        <taxon>Viridiplantae</taxon>
        <taxon>Streptophyta</taxon>
        <taxon>Embryophyta</taxon>
        <taxon>Tracheophyta</taxon>
        <taxon>Spermatophyta</taxon>
        <taxon>Magnoliopsida</taxon>
        <taxon>eudicotyledons</taxon>
        <taxon>Gunneridae</taxon>
        <taxon>Pentapetalae</taxon>
        <taxon>rosids</taxon>
        <taxon>fabids</taxon>
        <taxon>Cucurbitales</taxon>
        <taxon>Cucurbitaceae</taxon>
        <taxon>Benincaseae</taxon>
        <taxon>Cucumis</taxon>
    </lineage>
</organism>
<protein>
    <submittedName>
        <fullName evidence="1">CACTA en-spm transposon protein</fullName>
    </submittedName>
</protein>
<name>A0A5A7U329_CUCMM</name>